<keyword evidence="3 10" id="KW-0808">Transferase</keyword>
<dbReference type="PANTHER" id="PTHR43369:SF2">
    <property type="entry name" value="PHOSPHORIBOSYLGLYCINAMIDE FORMYLTRANSFERASE"/>
    <property type="match status" value="1"/>
</dbReference>
<dbReference type="GO" id="GO:0006189">
    <property type="term" value="P:'de novo' IMP biosynthetic process"/>
    <property type="evidence" value="ECO:0007669"/>
    <property type="project" value="UniProtKB-UniPathway"/>
</dbReference>
<organism evidence="10 11">
    <name type="scientific">Sulfurimonas crateris</name>
    <dbReference type="NCBI Taxonomy" id="2574727"/>
    <lineage>
        <taxon>Bacteria</taxon>
        <taxon>Pseudomonadati</taxon>
        <taxon>Campylobacterota</taxon>
        <taxon>Epsilonproteobacteria</taxon>
        <taxon>Campylobacterales</taxon>
        <taxon>Sulfurimonadaceae</taxon>
        <taxon>Sulfurimonas</taxon>
    </lineage>
</organism>
<dbReference type="CDD" id="cd08645">
    <property type="entry name" value="FMT_core_GART"/>
    <property type="match status" value="1"/>
</dbReference>
<dbReference type="Gene3D" id="3.40.50.170">
    <property type="entry name" value="Formyl transferase, N-terminal domain"/>
    <property type="match status" value="1"/>
</dbReference>
<comment type="catalytic activity">
    <reaction evidence="8">
        <text>N(1)-(5-phospho-beta-D-ribosyl)glycinamide + (6R)-10-formyltetrahydrofolate = N(2)-formyl-N(1)-(5-phospho-beta-D-ribosyl)glycinamide + (6S)-5,6,7,8-tetrahydrofolate + H(+)</text>
        <dbReference type="Rhea" id="RHEA:15053"/>
        <dbReference type="ChEBI" id="CHEBI:15378"/>
        <dbReference type="ChEBI" id="CHEBI:57453"/>
        <dbReference type="ChEBI" id="CHEBI:143788"/>
        <dbReference type="ChEBI" id="CHEBI:147286"/>
        <dbReference type="ChEBI" id="CHEBI:195366"/>
        <dbReference type="EC" id="2.1.2.2"/>
    </reaction>
</comment>
<keyword evidence="11" id="KW-1185">Reference proteome</keyword>
<feature type="domain" description="Formyl transferase N-terminal" evidence="9">
    <location>
        <begin position="3"/>
        <end position="180"/>
    </location>
</feature>
<dbReference type="GO" id="GO:0005737">
    <property type="term" value="C:cytoplasm"/>
    <property type="evidence" value="ECO:0007669"/>
    <property type="project" value="TreeGrafter"/>
</dbReference>
<comment type="caution">
    <text evidence="10">The sequence shown here is derived from an EMBL/GenBank/DDBJ whole genome shotgun (WGS) entry which is preliminary data.</text>
</comment>
<gene>
    <name evidence="10" type="ORF">FCU45_07560</name>
</gene>
<evidence type="ECO:0000256" key="7">
    <source>
        <dbReference type="ARBA" id="ARBA00041682"/>
    </source>
</evidence>
<dbReference type="EMBL" id="SZPX01000005">
    <property type="protein sequence ID" value="TKI69365.1"/>
    <property type="molecule type" value="Genomic_DNA"/>
</dbReference>
<evidence type="ECO:0000313" key="10">
    <source>
        <dbReference type="EMBL" id="TKI69365.1"/>
    </source>
</evidence>
<reference evidence="10 11" key="1">
    <citation type="submission" date="2019-04" db="EMBL/GenBank/DDBJ databases">
        <title>Sulfurimonas crateris sp. nov. a facultative anaerobic sulfur-oxidizing chemolithautotrophic bacterium isolated from a terrestrial mud vulcano.</title>
        <authorList>
            <person name="Ratnikova N.M."/>
            <person name="Slobodkin A.I."/>
            <person name="Merkel A.Y."/>
            <person name="Novikov A."/>
            <person name="Bonch-Osmolovskaya E.A."/>
            <person name="Slobodkina G.B."/>
        </authorList>
    </citation>
    <scope>NUCLEOTIDE SEQUENCE [LARGE SCALE GENOMIC DNA]</scope>
    <source>
        <strain evidence="10 11">SN118</strain>
    </source>
</reference>
<comment type="similarity">
    <text evidence="5">Belongs to the GART family.</text>
</comment>
<dbReference type="InterPro" id="IPR001555">
    <property type="entry name" value="GART_AS"/>
</dbReference>
<evidence type="ECO:0000256" key="4">
    <source>
        <dbReference type="ARBA" id="ARBA00022755"/>
    </source>
</evidence>
<sequence>MIRVAVLASHNGSGFNALYEAVIKKELNIELVLVISNNQNASVLQSASDYGIDNFVINSKTDANPDEKIALLLKEYGCEYVFLSGYMKKLSSDLTREFNIINSHPALLPRYGGEGMYGRKVHEAVIKNRENESGVTIHRVNENYDEGEILLQTRVTLSEDESVDSLETKIKKLEQISIVELFKKIQESTL</sequence>
<proteinExistence type="inferred from homology"/>
<protein>
    <recommendedName>
        <fullName evidence="2">phosphoribosylglycinamide formyltransferase 1</fullName>
        <ecNumber evidence="2">2.1.2.2</ecNumber>
    </recommendedName>
    <alternativeName>
        <fullName evidence="7">5'-phosphoribosylglycinamide transformylase</fullName>
    </alternativeName>
    <alternativeName>
        <fullName evidence="6">GAR transformylase</fullName>
    </alternativeName>
</protein>
<evidence type="ECO:0000256" key="8">
    <source>
        <dbReference type="ARBA" id="ARBA00047664"/>
    </source>
</evidence>
<dbReference type="OrthoDB" id="9806170at2"/>
<evidence type="ECO:0000313" key="11">
    <source>
        <dbReference type="Proteomes" id="UP000309561"/>
    </source>
</evidence>
<keyword evidence="4" id="KW-0658">Purine biosynthesis</keyword>
<evidence type="ECO:0000256" key="6">
    <source>
        <dbReference type="ARBA" id="ARBA00041324"/>
    </source>
</evidence>
<evidence type="ECO:0000256" key="3">
    <source>
        <dbReference type="ARBA" id="ARBA00022679"/>
    </source>
</evidence>
<dbReference type="PANTHER" id="PTHR43369">
    <property type="entry name" value="PHOSPHORIBOSYLGLYCINAMIDE FORMYLTRANSFERASE"/>
    <property type="match status" value="1"/>
</dbReference>
<dbReference type="SUPFAM" id="SSF53328">
    <property type="entry name" value="Formyltransferase"/>
    <property type="match status" value="1"/>
</dbReference>
<dbReference type="UniPathway" id="UPA00074">
    <property type="reaction ID" value="UER00126"/>
</dbReference>
<evidence type="ECO:0000259" key="9">
    <source>
        <dbReference type="Pfam" id="PF00551"/>
    </source>
</evidence>
<dbReference type="Pfam" id="PF00551">
    <property type="entry name" value="Formyl_trans_N"/>
    <property type="match status" value="1"/>
</dbReference>
<dbReference type="GO" id="GO:0004644">
    <property type="term" value="F:phosphoribosylglycinamide formyltransferase activity"/>
    <property type="evidence" value="ECO:0007669"/>
    <property type="project" value="UniProtKB-EC"/>
</dbReference>
<dbReference type="Proteomes" id="UP000309561">
    <property type="component" value="Unassembled WGS sequence"/>
</dbReference>
<accession>A0A4U2Z681</accession>
<dbReference type="InterPro" id="IPR036477">
    <property type="entry name" value="Formyl_transf_N_sf"/>
</dbReference>
<dbReference type="RefSeq" id="WP_137013919.1">
    <property type="nucleotide sequence ID" value="NZ_SZPX01000005.1"/>
</dbReference>
<name>A0A4U2Z681_9BACT</name>
<dbReference type="AlphaFoldDB" id="A0A4U2Z681"/>
<evidence type="ECO:0000256" key="2">
    <source>
        <dbReference type="ARBA" id="ARBA00012254"/>
    </source>
</evidence>
<comment type="pathway">
    <text evidence="1">Purine metabolism; IMP biosynthesis via de novo pathway; N(2)-formyl-N(1)-(5-phospho-D-ribosyl)glycinamide from N(1)-(5-phospho-D-ribosyl)glycinamide (10-formyl THF route): step 1/1.</text>
</comment>
<evidence type="ECO:0000256" key="1">
    <source>
        <dbReference type="ARBA" id="ARBA00005054"/>
    </source>
</evidence>
<dbReference type="EC" id="2.1.2.2" evidence="2"/>
<dbReference type="InterPro" id="IPR002376">
    <property type="entry name" value="Formyl_transf_N"/>
</dbReference>
<dbReference type="PROSITE" id="PS00373">
    <property type="entry name" value="GART"/>
    <property type="match status" value="1"/>
</dbReference>
<evidence type="ECO:0000256" key="5">
    <source>
        <dbReference type="ARBA" id="ARBA00038440"/>
    </source>
</evidence>
<dbReference type="InterPro" id="IPR004607">
    <property type="entry name" value="GART"/>
</dbReference>